<dbReference type="EMBL" id="GGEC01074920">
    <property type="protein sequence ID" value="MBX55404.1"/>
    <property type="molecule type" value="Transcribed_RNA"/>
</dbReference>
<reference evidence="1" key="1">
    <citation type="submission" date="2018-02" db="EMBL/GenBank/DDBJ databases">
        <title>Rhizophora mucronata_Transcriptome.</title>
        <authorList>
            <person name="Meera S.P."/>
            <person name="Sreeshan A."/>
            <person name="Augustine A."/>
        </authorList>
    </citation>
    <scope>NUCLEOTIDE SEQUENCE</scope>
    <source>
        <tissue evidence="1">Leaf</tissue>
    </source>
</reference>
<sequence length="55" mass="6667">MGYLFKRCFLLLEVTRLCGYDELDYYFLGFCSYITHLQCVLEWLLSMSQHIVFML</sequence>
<protein>
    <submittedName>
        <fullName evidence="1">Uncharacterized protein</fullName>
    </submittedName>
</protein>
<accession>A0A2P2PKX2</accession>
<proteinExistence type="predicted"/>
<evidence type="ECO:0000313" key="1">
    <source>
        <dbReference type="EMBL" id="MBX55404.1"/>
    </source>
</evidence>
<organism evidence="1">
    <name type="scientific">Rhizophora mucronata</name>
    <name type="common">Asiatic mangrove</name>
    <dbReference type="NCBI Taxonomy" id="61149"/>
    <lineage>
        <taxon>Eukaryota</taxon>
        <taxon>Viridiplantae</taxon>
        <taxon>Streptophyta</taxon>
        <taxon>Embryophyta</taxon>
        <taxon>Tracheophyta</taxon>
        <taxon>Spermatophyta</taxon>
        <taxon>Magnoliopsida</taxon>
        <taxon>eudicotyledons</taxon>
        <taxon>Gunneridae</taxon>
        <taxon>Pentapetalae</taxon>
        <taxon>rosids</taxon>
        <taxon>fabids</taxon>
        <taxon>Malpighiales</taxon>
        <taxon>Rhizophoraceae</taxon>
        <taxon>Rhizophora</taxon>
    </lineage>
</organism>
<dbReference type="AlphaFoldDB" id="A0A2P2PKX2"/>
<name>A0A2P2PKX2_RHIMU</name>